<name>A0AAX6FGH7_IRIPA</name>
<dbReference type="EMBL" id="JANAVB010029018">
    <property type="protein sequence ID" value="KAJ6815353.1"/>
    <property type="molecule type" value="Genomic_DNA"/>
</dbReference>
<evidence type="ECO:0000256" key="1">
    <source>
        <dbReference type="SAM" id="Phobius"/>
    </source>
</evidence>
<proteinExistence type="predicted"/>
<sequence length="44" mass="5070">MTSFDGCSYMLLFLSSVLFYFCPCFISKGQHIECCVGAWVHLRE</sequence>
<keyword evidence="4" id="KW-1185">Reference proteome</keyword>
<evidence type="ECO:0000256" key="2">
    <source>
        <dbReference type="SAM" id="SignalP"/>
    </source>
</evidence>
<dbReference type="Proteomes" id="UP001140949">
    <property type="component" value="Unassembled WGS sequence"/>
</dbReference>
<evidence type="ECO:0000313" key="3">
    <source>
        <dbReference type="EMBL" id="KAJ6815353.1"/>
    </source>
</evidence>
<protein>
    <submittedName>
        <fullName evidence="3">Uncharacterized protein</fullName>
    </submittedName>
</protein>
<keyword evidence="2" id="KW-0732">Signal</keyword>
<feature type="chain" id="PRO_5043455686" evidence="2">
    <location>
        <begin position="20"/>
        <end position="44"/>
    </location>
</feature>
<accession>A0AAX6FGH7</accession>
<keyword evidence="1" id="KW-1133">Transmembrane helix</keyword>
<keyword evidence="1" id="KW-0812">Transmembrane</keyword>
<organism evidence="3 4">
    <name type="scientific">Iris pallida</name>
    <name type="common">Sweet iris</name>
    <dbReference type="NCBI Taxonomy" id="29817"/>
    <lineage>
        <taxon>Eukaryota</taxon>
        <taxon>Viridiplantae</taxon>
        <taxon>Streptophyta</taxon>
        <taxon>Embryophyta</taxon>
        <taxon>Tracheophyta</taxon>
        <taxon>Spermatophyta</taxon>
        <taxon>Magnoliopsida</taxon>
        <taxon>Liliopsida</taxon>
        <taxon>Asparagales</taxon>
        <taxon>Iridaceae</taxon>
        <taxon>Iridoideae</taxon>
        <taxon>Irideae</taxon>
        <taxon>Iris</taxon>
    </lineage>
</organism>
<gene>
    <name evidence="3" type="ORF">M6B38_134285</name>
</gene>
<comment type="caution">
    <text evidence="3">The sequence shown here is derived from an EMBL/GenBank/DDBJ whole genome shotgun (WGS) entry which is preliminary data.</text>
</comment>
<reference evidence="3" key="2">
    <citation type="submission" date="2023-04" db="EMBL/GenBank/DDBJ databases">
        <authorList>
            <person name="Bruccoleri R.E."/>
            <person name="Oakeley E.J."/>
            <person name="Faust A.-M."/>
            <person name="Dessus-Babus S."/>
            <person name="Altorfer M."/>
            <person name="Burckhardt D."/>
            <person name="Oertli M."/>
            <person name="Naumann U."/>
            <person name="Petersen F."/>
            <person name="Wong J."/>
        </authorList>
    </citation>
    <scope>NUCLEOTIDE SEQUENCE</scope>
    <source>
        <strain evidence="3">GSM-AAB239-AS_SAM_17_03QT</strain>
        <tissue evidence="3">Leaf</tissue>
    </source>
</reference>
<keyword evidence="1" id="KW-0472">Membrane</keyword>
<feature type="signal peptide" evidence="2">
    <location>
        <begin position="1"/>
        <end position="19"/>
    </location>
</feature>
<feature type="transmembrane region" description="Helical" evidence="1">
    <location>
        <begin position="6"/>
        <end position="26"/>
    </location>
</feature>
<reference evidence="3" key="1">
    <citation type="journal article" date="2023" name="GigaByte">
        <title>Genome assembly of the bearded iris, Iris pallida Lam.</title>
        <authorList>
            <person name="Bruccoleri R.E."/>
            <person name="Oakeley E.J."/>
            <person name="Faust A.M.E."/>
            <person name="Altorfer M."/>
            <person name="Dessus-Babus S."/>
            <person name="Burckhardt D."/>
            <person name="Oertli M."/>
            <person name="Naumann U."/>
            <person name="Petersen F."/>
            <person name="Wong J."/>
        </authorList>
    </citation>
    <scope>NUCLEOTIDE SEQUENCE</scope>
    <source>
        <strain evidence="3">GSM-AAB239-AS_SAM_17_03QT</strain>
    </source>
</reference>
<evidence type="ECO:0000313" key="4">
    <source>
        <dbReference type="Proteomes" id="UP001140949"/>
    </source>
</evidence>
<dbReference type="AlphaFoldDB" id="A0AAX6FGH7"/>